<dbReference type="GO" id="GO:0000166">
    <property type="term" value="F:nucleotide binding"/>
    <property type="evidence" value="ECO:0007669"/>
    <property type="project" value="InterPro"/>
</dbReference>
<dbReference type="EMBL" id="CP032157">
    <property type="protein sequence ID" value="AXY75970.1"/>
    <property type="molecule type" value="Genomic_DNA"/>
</dbReference>
<dbReference type="SUPFAM" id="SSF51735">
    <property type="entry name" value="NAD(P)-binding Rossmann-fold domains"/>
    <property type="match status" value="1"/>
</dbReference>
<dbReference type="KEGG" id="pseg:D3H65_19160"/>
<evidence type="ECO:0000259" key="4">
    <source>
        <dbReference type="Pfam" id="PF16490"/>
    </source>
</evidence>
<sequence length="467" mass="51679">MQKHIINRLSLASLALFATALFPACQSPSTPTDKTTDSTAVQIITLDPGHFHAALVQKTANADIDSVVHVYAPGGPELDAYLGLIKQYNERAENPTHWKEEVYTGADYLDKMIADKKGNVVVLAGNNQQKTTYIKKAVDAGLNVLGDKPMVITAANFGLLEEAFTTAASKKVLLYDIMTERSEITNLLQKELAHIPAVFGEQQKGTAANPGVVIESVHFFYKFVSGKALTRPSWFFDPAQQGEAIADVGTHLLDLVQWECFPDTILDYKKDIEINTARTWPTPVTLSQFTAVTKKDSFPDFLKAYVTKDTILQTHANGEVNYTLKGVHVRMIARWDYKAPEGSGDTHYSLLKGSLASLEIKQGAAENYQPTLYVLPVKNDEAYTQALQQAINTLQSRYAGIAVEKAGNGWKLVIPQSFKTGHEAHFGEVMQRYMQYLKAGKLPDWEVPGMLAKYYTATKALEIANRK</sequence>
<keyword evidence="2" id="KW-0732">Signal</keyword>
<dbReference type="Pfam" id="PF01408">
    <property type="entry name" value="GFO_IDH_MocA"/>
    <property type="match status" value="1"/>
</dbReference>
<feature type="chain" id="PRO_5017811063" evidence="2">
    <location>
        <begin position="21"/>
        <end position="467"/>
    </location>
</feature>
<dbReference type="RefSeq" id="WP_119051849.1">
    <property type="nucleotide sequence ID" value="NZ_CP032157.1"/>
</dbReference>
<keyword evidence="1" id="KW-0560">Oxidoreductase</keyword>
<dbReference type="OrthoDB" id="9785257at2"/>
<dbReference type="Gene3D" id="3.40.50.720">
    <property type="entry name" value="NAD(P)-binding Rossmann-like Domain"/>
    <property type="match status" value="1"/>
</dbReference>
<dbReference type="Pfam" id="PF16490">
    <property type="entry name" value="Oxidoreduct_C"/>
    <property type="match status" value="1"/>
</dbReference>
<evidence type="ECO:0000256" key="2">
    <source>
        <dbReference type="SAM" id="SignalP"/>
    </source>
</evidence>
<organism evidence="5 6">
    <name type="scientific">Paraflavitalea soli</name>
    <dbReference type="NCBI Taxonomy" id="2315862"/>
    <lineage>
        <taxon>Bacteria</taxon>
        <taxon>Pseudomonadati</taxon>
        <taxon>Bacteroidota</taxon>
        <taxon>Chitinophagia</taxon>
        <taxon>Chitinophagales</taxon>
        <taxon>Chitinophagaceae</taxon>
        <taxon>Paraflavitalea</taxon>
    </lineage>
</organism>
<dbReference type="InterPro" id="IPR036291">
    <property type="entry name" value="NAD(P)-bd_dom_sf"/>
</dbReference>
<dbReference type="Gene3D" id="3.30.360.10">
    <property type="entry name" value="Dihydrodipicolinate Reductase, domain 2"/>
    <property type="match status" value="1"/>
</dbReference>
<dbReference type="InterPro" id="IPR032459">
    <property type="entry name" value="Oxidoreduct_C"/>
</dbReference>
<evidence type="ECO:0000313" key="6">
    <source>
        <dbReference type="Proteomes" id="UP000263900"/>
    </source>
</evidence>
<dbReference type="PANTHER" id="PTHR43818">
    <property type="entry name" value="BCDNA.GH03377"/>
    <property type="match status" value="1"/>
</dbReference>
<evidence type="ECO:0000256" key="1">
    <source>
        <dbReference type="ARBA" id="ARBA00023002"/>
    </source>
</evidence>
<reference evidence="5 6" key="1">
    <citation type="submission" date="2018-09" db="EMBL/GenBank/DDBJ databases">
        <title>Genome sequencing of strain 6GH32-13.</title>
        <authorList>
            <person name="Weon H.-Y."/>
            <person name="Heo J."/>
            <person name="Kwon S.-W."/>
        </authorList>
    </citation>
    <scope>NUCLEOTIDE SEQUENCE [LARGE SCALE GENOMIC DNA]</scope>
    <source>
        <strain evidence="5 6">5GH32-13</strain>
    </source>
</reference>
<feature type="signal peptide" evidence="2">
    <location>
        <begin position="1"/>
        <end position="20"/>
    </location>
</feature>
<feature type="domain" description="Putative oxidoreductase C-terminal" evidence="4">
    <location>
        <begin position="188"/>
        <end position="464"/>
    </location>
</feature>
<accession>A0A3B7MSE8</accession>
<dbReference type="AlphaFoldDB" id="A0A3B7MSE8"/>
<dbReference type="GO" id="GO:0016491">
    <property type="term" value="F:oxidoreductase activity"/>
    <property type="evidence" value="ECO:0007669"/>
    <property type="project" value="UniProtKB-KW"/>
</dbReference>
<dbReference type="InterPro" id="IPR000683">
    <property type="entry name" value="Gfo/Idh/MocA-like_OxRdtase_N"/>
</dbReference>
<evidence type="ECO:0000259" key="3">
    <source>
        <dbReference type="Pfam" id="PF01408"/>
    </source>
</evidence>
<protein>
    <submittedName>
        <fullName evidence="5">Oxidoreductase</fullName>
    </submittedName>
</protein>
<name>A0A3B7MSE8_9BACT</name>
<dbReference type="Proteomes" id="UP000263900">
    <property type="component" value="Chromosome"/>
</dbReference>
<evidence type="ECO:0000313" key="5">
    <source>
        <dbReference type="EMBL" id="AXY75970.1"/>
    </source>
</evidence>
<gene>
    <name evidence="5" type="ORF">D3H65_19160</name>
</gene>
<dbReference type="InterPro" id="IPR050463">
    <property type="entry name" value="Gfo/Idh/MocA_oxidrdct_glycsds"/>
</dbReference>
<feature type="domain" description="Gfo/Idh/MocA-like oxidoreductase N-terminal" evidence="3">
    <location>
        <begin position="83"/>
        <end position="173"/>
    </location>
</feature>
<keyword evidence="6" id="KW-1185">Reference proteome</keyword>
<dbReference type="PANTHER" id="PTHR43818:SF11">
    <property type="entry name" value="BCDNA.GH03377"/>
    <property type="match status" value="1"/>
</dbReference>
<proteinExistence type="predicted"/>